<protein>
    <submittedName>
        <fullName evidence="1">Uncharacterized protein</fullName>
    </submittedName>
</protein>
<name>A0A146LFY3_LYGHE</name>
<dbReference type="AlphaFoldDB" id="A0A146LFY3"/>
<sequence length="104" mass="12417">MFTCERKWQWHLSKVCPIKLHRNIILVNNLHNSDSNSYGEVHRKRQRQQGKNVTTSTVLSDVYYSTVLIVSMNKTREKNRYFQPERSCLFRCEEKCLRAKAPRS</sequence>
<gene>
    <name evidence="1" type="ORF">g.75451</name>
</gene>
<organism evidence="1">
    <name type="scientific">Lygus hesperus</name>
    <name type="common">Western plant bug</name>
    <dbReference type="NCBI Taxonomy" id="30085"/>
    <lineage>
        <taxon>Eukaryota</taxon>
        <taxon>Metazoa</taxon>
        <taxon>Ecdysozoa</taxon>
        <taxon>Arthropoda</taxon>
        <taxon>Hexapoda</taxon>
        <taxon>Insecta</taxon>
        <taxon>Pterygota</taxon>
        <taxon>Neoptera</taxon>
        <taxon>Paraneoptera</taxon>
        <taxon>Hemiptera</taxon>
        <taxon>Heteroptera</taxon>
        <taxon>Panheteroptera</taxon>
        <taxon>Cimicomorpha</taxon>
        <taxon>Miridae</taxon>
        <taxon>Mirini</taxon>
        <taxon>Lygus</taxon>
    </lineage>
</organism>
<evidence type="ECO:0000313" key="1">
    <source>
        <dbReference type="EMBL" id="JAQ07061.1"/>
    </source>
</evidence>
<reference evidence="1" key="1">
    <citation type="journal article" date="2016" name="Gigascience">
        <title>De novo construction of an expanded transcriptome assembly for the western tarnished plant bug, Lygus hesperus.</title>
        <authorList>
            <person name="Tassone E.E."/>
            <person name="Geib S.M."/>
            <person name="Hall B."/>
            <person name="Fabrick J.A."/>
            <person name="Brent C.S."/>
            <person name="Hull J.J."/>
        </authorList>
    </citation>
    <scope>NUCLEOTIDE SEQUENCE</scope>
</reference>
<dbReference type="EMBL" id="GDHC01011568">
    <property type="protein sequence ID" value="JAQ07061.1"/>
    <property type="molecule type" value="Transcribed_RNA"/>
</dbReference>
<proteinExistence type="predicted"/>
<accession>A0A146LFY3</accession>